<dbReference type="GO" id="GO:0032259">
    <property type="term" value="P:methylation"/>
    <property type="evidence" value="ECO:0007669"/>
    <property type="project" value="UniProtKB-KW"/>
</dbReference>
<dbReference type="PANTHER" id="PTHR10259:SF11">
    <property type="entry name" value="THIOPURINE S-METHYLTRANSFERASE"/>
    <property type="match status" value="1"/>
</dbReference>
<proteinExistence type="predicted"/>
<dbReference type="Gene3D" id="3.40.50.150">
    <property type="entry name" value="Vaccinia Virus protein VP39"/>
    <property type="match status" value="1"/>
</dbReference>
<dbReference type="SUPFAM" id="SSF53335">
    <property type="entry name" value="S-adenosyl-L-methionine-dependent methyltransferases"/>
    <property type="match status" value="1"/>
</dbReference>
<dbReference type="Pfam" id="PF05724">
    <property type="entry name" value="TPMT"/>
    <property type="match status" value="1"/>
</dbReference>
<evidence type="ECO:0000256" key="2">
    <source>
        <dbReference type="ARBA" id="ARBA00022679"/>
    </source>
</evidence>
<dbReference type="InterPro" id="IPR029063">
    <property type="entry name" value="SAM-dependent_MTases_sf"/>
</dbReference>
<dbReference type="InterPro" id="IPR008854">
    <property type="entry name" value="TPMT"/>
</dbReference>
<dbReference type="EMBL" id="HBFR01039768">
    <property type="protein sequence ID" value="CAD8901844.1"/>
    <property type="molecule type" value="Transcribed_RNA"/>
</dbReference>
<evidence type="ECO:0000256" key="3">
    <source>
        <dbReference type="ARBA" id="ARBA00022691"/>
    </source>
</evidence>
<dbReference type="GO" id="GO:0008119">
    <property type="term" value="F:thiopurine S-methyltransferase activity"/>
    <property type="evidence" value="ECO:0007669"/>
    <property type="project" value="TreeGrafter"/>
</dbReference>
<keyword evidence="1" id="KW-0489">Methyltransferase</keyword>
<name>A0A7S1G2L2_9STRA</name>
<accession>A0A7S1G2L2</accession>
<evidence type="ECO:0008006" key="5">
    <source>
        <dbReference type="Google" id="ProtNLM"/>
    </source>
</evidence>
<keyword evidence="3" id="KW-0949">S-adenosyl-L-methionine</keyword>
<evidence type="ECO:0000256" key="1">
    <source>
        <dbReference type="ARBA" id="ARBA00022603"/>
    </source>
</evidence>
<dbReference type="PANTHER" id="PTHR10259">
    <property type="entry name" value="THIOPURINE S-METHYLTRANSFERASE"/>
    <property type="match status" value="1"/>
</dbReference>
<reference evidence="4" key="1">
    <citation type="submission" date="2021-01" db="EMBL/GenBank/DDBJ databases">
        <authorList>
            <person name="Corre E."/>
            <person name="Pelletier E."/>
            <person name="Niang G."/>
            <person name="Scheremetjew M."/>
            <person name="Finn R."/>
            <person name="Kale V."/>
            <person name="Holt S."/>
            <person name="Cochrane G."/>
            <person name="Meng A."/>
            <person name="Brown T."/>
            <person name="Cohen L."/>
        </authorList>
    </citation>
    <scope>NUCLEOTIDE SEQUENCE</scope>
    <source>
        <strain evidence="4">308</strain>
    </source>
</reference>
<evidence type="ECO:0000313" key="4">
    <source>
        <dbReference type="EMBL" id="CAD8901844.1"/>
    </source>
</evidence>
<keyword evidence="2" id="KW-0808">Transferase</keyword>
<organism evidence="4">
    <name type="scientific">Corethron hystrix</name>
    <dbReference type="NCBI Taxonomy" id="216773"/>
    <lineage>
        <taxon>Eukaryota</taxon>
        <taxon>Sar</taxon>
        <taxon>Stramenopiles</taxon>
        <taxon>Ochrophyta</taxon>
        <taxon>Bacillariophyta</taxon>
        <taxon>Coscinodiscophyceae</taxon>
        <taxon>Corethrophycidae</taxon>
        <taxon>Corethrales</taxon>
        <taxon>Corethraceae</taxon>
        <taxon>Corethron</taxon>
    </lineage>
</organism>
<gene>
    <name evidence="4" type="ORF">CHYS00102_LOCUS29063</name>
</gene>
<dbReference type="AlphaFoldDB" id="A0A7S1G2L2"/>
<protein>
    <recommendedName>
        <fullName evidence="5">Methyltransferase type 11 domain-containing protein</fullName>
    </recommendedName>
</protein>
<sequence length="270" mass="30265">MTKIARLNFLKATLYQFGAAYALIGGKYSFNRARQIPSTVRRNMGGWSDTWSDILSGGNPRWKITDEQSHKKALSHFEKFAGGDPSERSVLCPLAGDDPFVHLLWSRGYSVTTIDLVPAAVEAMKCQFQSSVEDDWTKEEIGTTVTWNHVSGRATLIVGDALEHRSDLVGKFDCVYDKDSFGAIGKEMRKGFCNRIAEYTKSGGILYLECKLKQNHDEVVDIGPPFSLKKENIMEETCYGASFDYVEGLGPVYELPDMPFQQTGHILKRK</sequence>